<dbReference type="Proteomes" id="UP000001302">
    <property type="component" value="Chromosome"/>
</dbReference>
<name>E0TFU4_PARBH</name>
<keyword evidence="3" id="KW-0812">Transmembrane</keyword>
<reference evidence="5" key="1">
    <citation type="submission" date="2010-08" db="EMBL/GenBank/DDBJ databases">
        <title>Genome sequence of Parvularcula bermudensis HTCC2503.</title>
        <authorList>
            <person name="Kang D.-M."/>
            <person name="Oh H.-M."/>
            <person name="Cho J.-C."/>
        </authorList>
    </citation>
    <scope>NUCLEOTIDE SEQUENCE [LARGE SCALE GENOMIC DNA]</scope>
    <source>
        <strain evidence="5">ATCC BAA-594 / HTCC2503 / KCTC 12087</strain>
    </source>
</reference>
<dbReference type="HOGENOM" id="CLU_460678_0_0_5"/>
<dbReference type="AlphaFoldDB" id="E0TFU4"/>
<gene>
    <name evidence="4" type="ordered locus">PB2503_05172</name>
</gene>
<evidence type="ECO:0000256" key="2">
    <source>
        <dbReference type="SAM" id="MobiDB-lite"/>
    </source>
</evidence>
<dbReference type="OrthoDB" id="9819384at2"/>
<evidence type="ECO:0000256" key="1">
    <source>
        <dbReference type="ARBA" id="ARBA00023002"/>
    </source>
</evidence>
<proteinExistence type="predicted"/>
<dbReference type="RefSeq" id="WP_013300083.1">
    <property type="nucleotide sequence ID" value="NC_014414.1"/>
</dbReference>
<keyword evidence="3" id="KW-0472">Membrane</keyword>
<evidence type="ECO:0000313" key="4">
    <source>
        <dbReference type="EMBL" id="ADM09109.1"/>
    </source>
</evidence>
<dbReference type="KEGG" id="pbr:PB2503_05172"/>
<feature type="compositionally biased region" description="Basic residues" evidence="2">
    <location>
        <begin position="562"/>
        <end position="578"/>
    </location>
</feature>
<dbReference type="InterPro" id="IPR042098">
    <property type="entry name" value="TauD-like_sf"/>
</dbReference>
<reference evidence="4 5" key="2">
    <citation type="journal article" date="2011" name="J. Bacteriol.">
        <title>Complete genome sequence of strain HTCC2503T of Parvularcula bermudensis, the type species of the order "Parvularculales" in the class Alphaproteobacteria.</title>
        <authorList>
            <person name="Oh H.M."/>
            <person name="Kang I."/>
            <person name="Vergin K.L."/>
            <person name="Kang D."/>
            <person name="Rhee K.H."/>
            <person name="Giovannoni S.J."/>
            <person name="Cho J.C."/>
        </authorList>
    </citation>
    <scope>NUCLEOTIDE SEQUENCE [LARGE SCALE GENOMIC DNA]</scope>
    <source>
        <strain evidence="5">ATCC BAA-594 / HTCC2503 / KCTC 12087</strain>
    </source>
</reference>
<evidence type="ECO:0000256" key="3">
    <source>
        <dbReference type="SAM" id="Phobius"/>
    </source>
</evidence>
<protein>
    <submittedName>
        <fullName evidence="4">ATP synthase subunit D</fullName>
    </submittedName>
</protein>
<keyword evidence="3" id="KW-1133">Transmembrane helix</keyword>
<evidence type="ECO:0000313" key="5">
    <source>
        <dbReference type="Proteomes" id="UP000001302"/>
    </source>
</evidence>
<dbReference type="EMBL" id="CP002156">
    <property type="protein sequence ID" value="ADM09109.1"/>
    <property type="molecule type" value="Genomic_DNA"/>
</dbReference>
<dbReference type="GO" id="GO:0016706">
    <property type="term" value="F:2-oxoglutarate-dependent dioxygenase activity"/>
    <property type="evidence" value="ECO:0007669"/>
    <property type="project" value="UniProtKB-ARBA"/>
</dbReference>
<keyword evidence="5" id="KW-1185">Reference proteome</keyword>
<keyword evidence="1" id="KW-0560">Oxidoreductase</keyword>
<dbReference type="Gene3D" id="3.60.130.10">
    <property type="entry name" value="Clavaminate synthase-like"/>
    <property type="match status" value="1"/>
</dbReference>
<feature type="region of interest" description="Disordered" evidence="2">
    <location>
        <begin position="498"/>
        <end position="592"/>
    </location>
</feature>
<feature type="transmembrane region" description="Helical" evidence="3">
    <location>
        <begin position="47"/>
        <end position="64"/>
    </location>
</feature>
<accession>E0TFU4</accession>
<organism evidence="4 5">
    <name type="scientific">Parvularcula bermudensis (strain ATCC BAA-594 / HTCC2503 / KCTC 12087)</name>
    <dbReference type="NCBI Taxonomy" id="314260"/>
    <lineage>
        <taxon>Bacteria</taxon>
        <taxon>Pseudomonadati</taxon>
        <taxon>Pseudomonadota</taxon>
        <taxon>Alphaproteobacteria</taxon>
        <taxon>Parvularculales</taxon>
        <taxon>Parvularculaceae</taxon>
        <taxon>Parvularcula</taxon>
    </lineage>
</organism>
<sequence length="592" mass="66112">MLRDIELKAAERQALKSLTRAVMIRLLPQSPEFQGTLNRGENRMIRVLALLPGLLAAILCYVLVDLGGDRLAESTGLGVIADDRAPLVSAAVALLLLSIFNPLAQWLDEHLMELWSTFFLFRHKWPQGKVAASLLAATENIIRTRPDKVILATGQVAERGADPILPQAVRRALEDFPGPNGPRLIILRQFMERRLKGDYVRDGLRSPVWDETLYENKYFLRARSVRNAIRTQILFNELGAVLRAEIPSQETWQRFYHSDPTAQETTLFDSHDLHQRFRTAAPHYRWPVSTATDPVGETATFRIVAAIENPMRQPIYAITVAGIIDRFPEVVRDFFAEEQDAIPSEAQVAERVEAYLQALRTVDVQMFGKYDPITLRPRSSIFVTPQPVLRNLAGDGAPADWALRYDPNRVVWEGFDESDGNIRRAFAVLAEAIQREGDAADPIVLTRGDAMLIDNQRCLIARREPNTATQPPLKRRLLYPNSWWLRGYYGFREPRSRSLLSPSPGNAAPPPPEMTDAPVPMDGAVRDEGPPTQAVPRAPGALHFSPPPPPNGCRRASPRASRSARSRARPRSAGRSRRRDGGVIGSGPRGSV</sequence>
<feature type="compositionally biased region" description="Gly residues" evidence="2">
    <location>
        <begin position="582"/>
        <end position="592"/>
    </location>
</feature>